<reference evidence="1 2" key="1">
    <citation type="submission" date="2023-04" db="EMBL/GenBank/DDBJ databases">
        <title>Spirochaete genome identified in red abalone sample constitutes a novel genus.</title>
        <authorList>
            <person name="Sharma S.P."/>
            <person name="Purcell C.M."/>
            <person name="Hyde J.R."/>
            <person name="Severin A.J."/>
        </authorList>
    </citation>
    <scope>NUCLEOTIDE SEQUENCE [LARGE SCALE GENOMIC DNA]</scope>
    <source>
        <strain evidence="1 2">SP-2023</strain>
    </source>
</reference>
<name>A0ABY8MLA9_9SPIO</name>
<dbReference type="Proteomes" id="UP001228690">
    <property type="component" value="Chromosome"/>
</dbReference>
<evidence type="ECO:0000313" key="2">
    <source>
        <dbReference type="Proteomes" id="UP001228690"/>
    </source>
</evidence>
<proteinExistence type="predicted"/>
<dbReference type="Pfam" id="PF13707">
    <property type="entry name" value="RloB"/>
    <property type="match status" value="1"/>
</dbReference>
<protein>
    <submittedName>
        <fullName evidence="1">RloB domain-containing protein</fullName>
    </submittedName>
</protein>
<dbReference type="InterPro" id="IPR025591">
    <property type="entry name" value="RloB"/>
</dbReference>
<dbReference type="EMBL" id="CP123443">
    <property type="protein sequence ID" value="WGK69594.1"/>
    <property type="molecule type" value="Genomic_DNA"/>
</dbReference>
<accession>A0ABY8MLA9</accession>
<keyword evidence="2" id="KW-1185">Reference proteome</keyword>
<sequence>MSRSKKLSTEKQSHYRILCFCTGLTEKLYLEYLQQQMQKNGINVVFKFGKELQSPPIKKIREILNKTNIQQVFARLFVLDIEGCNRSGPNQSAKEVFQHYEKYNRESMEGVAQKRPAVPIFCFENPSIEFWFLLHYKPCSKQFENAGEVSSGTSSSYR</sequence>
<gene>
    <name evidence="1" type="ORF">P0082_01665</name>
</gene>
<organism evidence="1 2">
    <name type="scientific">Candidatus Haliotispira prima</name>
    <dbReference type="NCBI Taxonomy" id="3034016"/>
    <lineage>
        <taxon>Bacteria</taxon>
        <taxon>Pseudomonadati</taxon>
        <taxon>Spirochaetota</taxon>
        <taxon>Spirochaetia</taxon>
        <taxon>Spirochaetales</taxon>
        <taxon>Spirochaetaceae</taxon>
        <taxon>Candidatus Haliotispira</taxon>
    </lineage>
</organism>
<evidence type="ECO:0000313" key="1">
    <source>
        <dbReference type="EMBL" id="WGK69594.1"/>
    </source>
</evidence>